<dbReference type="InterPro" id="IPR045621">
    <property type="entry name" value="BPD_transp_1_N"/>
</dbReference>
<comment type="subcellular location">
    <subcellularLocation>
        <location evidence="1 7">Cell membrane</location>
        <topology evidence="1 7">Multi-pass membrane protein</topology>
    </subcellularLocation>
</comment>
<evidence type="ECO:0000313" key="10">
    <source>
        <dbReference type="Proteomes" id="UP001225605"/>
    </source>
</evidence>
<keyword evidence="10" id="KW-1185">Reference proteome</keyword>
<dbReference type="PANTHER" id="PTHR43163">
    <property type="entry name" value="DIPEPTIDE TRANSPORT SYSTEM PERMEASE PROTEIN DPPB-RELATED"/>
    <property type="match status" value="1"/>
</dbReference>
<feature type="domain" description="ABC transmembrane type-1" evidence="8">
    <location>
        <begin position="107"/>
        <end position="312"/>
    </location>
</feature>
<evidence type="ECO:0000256" key="5">
    <source>
        <dbReference type="ARBA" id="ARBA00022989"/>
    </source>
</evidence>
<feature type="transmembrane region" description="Helical" evidence="7">
    <location>
        <begin position="146"/>
        <end position="172"/>
    </location>
</feature>
<dbReference type="InterPro" id="IPR000515">
    <property type="entry name" value="MetI-like"/>
</dbReference>
<keyword evidence="3" id="KW-1003">Cell membrane</keyword>
<dbReference type="Pfam" id="PF00528">
    <property type="entry name" value="BPD_transp_1"/>
    <property type="match status" value="1"/>
</dbReference>
<proteinExistence type="inferred from homology"/>
<comment type="caution">
    <text evidence="9">The sequence shown here is derived from an EMBL/GenBank/DDBJ whole genome shotgun (WGS) entry which is preliminary data.</text>
</comment>
<evidence type="ECO:0000256" key="3">
    <source>
        <dbReference type="ARBA" id="ARBA00022475"/>
    </source>
</evidence>
<evidence type="ECO:0000256" key="1">
    <source>
        <dbReference type="ARBA" id="ARBA00004651"/>
    </source>
</evidence>
<sequence length="327" mass="33409">MTAEVAVRRAGGLPRLVALRLVAGLGVLLAVSAIVFTATELAPGDAATAALGPDSDPASVVAMRTELGLDRPAVVRYLDWLWGAVGGDFGVSYVSHRPVSDVIAERAGNTALLGGLAVVLLVPLAIGLGVWSALRAGRAADRIVSGATLGLVSVPEFVIGTVLVVVFAVQLGVLPAVSFVPPGQQPLDSPEILVLPVVTLLAVCLAHNVRLVRAGVREVSAGDAAENARLNGVPEHRVVLRYVLPSALPPALPIFCRYAGFLLGGALIAETMFGYPGLASALVTASAGRDVPVVQAVALVAAAVTVLLNLLGDVLAVLLDPKRGVTR</sequence>
<dbReference type="Proteomes" id="UP001225605">
    <property type="component" value="Unassembled WGS sequence"/>
</dbReference>
<dbReference type="PROSITE" id="PS50928">
    <property type="entry name" value="ABC_TM1"/>
    <property type="match status" value="1"/>
</dbReference>
<protein>
    <recommendedName>
        <fullName evidence="8">ABC transmembrane type-1 domain-containing protein</fullName>
    </recommendedName>
</protein>
<gene>
    <name evidence="9" type="ORF">CKY47_06290</name>
</gene>
<feature type="transmembrane region" description="Helical" evidence="7">
    <location>
        <begin position="17"/>
        <end position="38"/>
    </location>
</feature>
<evidence type="ECO:0000256" key="2">
    <source>
        <dbReference type="ARBA" id="ARBA00022448"/>
    </source>
</evidence>
<name>A0ABU0WUR8_9PSEU</name>
<dbReference type="CDD" id="cd06261">
    <property type="entry name" value="TM_PBP2"/>
    <property type="match status" value="1"/>
</dbReference>
<dbReference type="RefSeq" id="WP_306744708.1">
    <property type="nucleotide sequence ID" value="NZ_NSDM01000002.1"/>
</dbReference>
<keyword evidence="2 7" id="KW-0813">Transport</keyword>
<evidence type="ECO:0000313" key="9">
    <source>
        <dbReference type="EMBL" id="MDQ2583598.1"/>
    </source>
</evidence>
<dbReference type="InterPro" id="IPR035906">
    <property type="entry name" value="MetI-like_sf"/>
</dbReference>
<dbReference type="PANTHER" id="PTHR43163:SF3">
    <property type="entry name" value="PEPTIDE ABC TRANSPORTER PERMEASE PROTEIN"/>
    <property type="match status" value="1"/>
</dbReference>
<dbReference type="EMBL" id="NSDM01000002">
    <property type="protein sequence ID" value="MDQ2583598.1"/>
    <property type="molecule type" value="Genomic_DNA"/>
</dbReference>
<dbReference type="Gene3D" id="1.10.3720.10">
    <property type="entry name" value="MetI-like"/>
    <property type="match status" value="1"/>
</dbReference>
<evidence type="ECO:0000256" key="4">
    <source>
        <dbReference type="ARBA" id="ARBA00022692"/>
    </source>
</evidence>
<organism evidence="9 10">
    <name type="scientific">Saccharothrix yanglingensis</name>
    <dbReference type="NCBI Taxonomy" id="659496"/>
    <lineage>
        <taxon>Bacteria</taxon>
        <taxon>Bacillati</taxon>
        <taxon>Actinomycetota</taxon>
        <taxon>Actinomycetes</taxon>
        <taxon>Pseudonocardiales</taxon>
        <taxon>Pseudonocardiaceae</taxon>
        <taxon>Saccharothrix</taxon>
    </lineage>
</organism>
<evidence type="ECO:0000256" key="6">
    <source>
        <dbReference type="ARBA" id="ARBA00023136"/>
    </source>
</evidence>
<dbReference type="SUPFAM" id="SSF161098">
    <property type="entry name" value="MetI-like"/>
    <property type="match status" value="1"/>
</dbReference>
<dbReference type="Pfam" id="PF19300">
    <property type="entry name" value="BPD_transp_1_N"/>
    <property type="match status" value="1"/>
</dbReference>
<keyword evidence="4 7" id="KW-0812">Transmembrane</keyword>
<feature type="transmembrane region" description="Helical" evidence="7">
    <location>
        <begin position="111"/>
        <end position="134"/>
    </location>
</feature>
<comment type="similarity">
    <text evidence="7">Belongs to the binding-protein-dependent transport system permease family.</text>
</comment>
<evidence type="ECO:0000256" key="7">
    <source>
        <dbReference type="RuleBase" id="RU363032"/>
    </source>
</evidence>
<feature type="transmembrane region" description="Helical" evidence="7">
    <location>
        <begin position="296"/>
        <end position="319"/>
    </location>
</feature>
<accession>A0ABU0WUR8</accession>
<reference evidence="9 10" key="1">
    <citation type="submission" date="2017-06" db="EMBL/GenBank/DDBJ databases">
        <title>Cultured bacterium strain Saccharothrix yanglingensis Hhs.015.</title>
        <authorList>
            <person name="Xia Y."/>
        </authorList>
    </citation>
    <scope>NUCLEOTIDE SEQUENCE [LARGE SCALE GENOMIC DNA]</scope>
    <source>
        <strain evidence="9 10">Hhs.015</strain>
    </source>
</reference>
<feature type="transmembrane region" description="Helical" evidence="7">
    <location>
        <begin position="192"/>
        <end position="209"/>
    </location>
</feature>
<keyword evidence="5 7" id="KW-1133">Transmembrane helix</keyword>
<evidence type="ECO:0000259" key="8">
    <source>
        <dbReference type="PROSITE" id="PS50928"/>
    </source>
</evidence>
<feature type="transmembrane region" description="Helical" evidence="7">
    <location>
        <begin position="255"/>
        <end position="276"/>
    </location>
</feature>
<keyword evidence="6 7" id="KW-0472">Membrane</keyword>